<reference evidence="1 2" key="1">
    <citation type="submission" date="2020-06" db="EMBL/GenBank/DDBJ databases">
        <authorList>
            <person name="Li R."/>
            <person name="Bekaert M."/>
        </authorList>
    </citation>
    <scope>NUCLEOTIDE SEQUENCE [LARGE SCALE GENOMIC DNA]</scope>
    <source>
        <strain evidence="2">wild</strain>
    </source>
</reference>
<sequence>MHHVPFKKEFNEWRCAVSPTVRFWEMFLKALSTMLQNIRTERNGKIILDRFLYAFLTRSIYLPTEVEACFNVGFFVIRQKACSFNGVRSDMATEKSVIKDIKENVCIVGLTRKNSALIRWNVPRHIDENRPAFVKRDEQHIDLISHLQKTMVNPFDIQQYHPELLNIPTGIKASKEVQESPLEKIDTGTFMTTKKKLLILPCLKSASTIVDVFDRYYMIDSMKSAERERRSQAAGGHKSVSCKCRKQYQDWKKSRTKEINWL</sequence>
<evidence type="ECO:0000313" key="2">
    <source>
        <dbReference type="Proteomes" id="UP000507470"/>
    </source>
</evidence>
<dbReference type="EMBL" id="CACVKT020008119">
    <property type="protein sequence ID" value="CAC5412947.1"/>
    <property type="molecule type" value="Genomic_DNA"/>
</dbReference>
<keyword evidence="2" id="KW-1185">Reference proteome</keyword>
<accession>A0A6J8DXY2</accession>
<dbReference type="Proteomes" id="UP000507470">
    <property type="component" value="Unassembled WGS sequence"/>
</dbReference>
<name>A0A6J8DXY2_MYTCO</name>
<dbReference type="OrthoDB" id="7387685at2759"/>
<evidence type="ECO:0000313" key="1">
    <source>
        <dbReference type="EMBL" id="CAC5412947.1"/>
    </source>
</evidence>
<proteinExistence type="predicted"/>
<gene>
    <name evidence="1" type="ORF">MCOR_45912</name>
</gene>
<protein>
    <submittedName>
        <fullName evidence="1">Uncharacterized protein</fullName>
    </submittedName>
</protein>
<organism evidence="1 2">
    <name type="scientific">Mytilus coruscus</name>
    <name type="common">Sea mussel</name>
    <dbReference type="NCBI Taxonomy" id="42192"/>
    <lineage>
        <taxon>Eukaryota</taxon>
        <taxon>Metazoa</taxon>
        <taxon>Spiralia</taxon>
        <taxon>Lophotrochozoa</taxon>
        <taxon>Mollusca</taxon>
        <taxon>Bivalvia</taxon>
        <taxon>Autobranchia</taxon>
        <taxon>Pteriomorphia</taxon>
        <taxon>Mytilida</taxon>
        <taxon>Mytiloidea</taxon>
        <taxon>Mytilidae</taxon>
        <taxon>Mytilinae</taxon>
        <taxon>Mytilus</taxon>
    </lineage>
</organism>
<dbReference type="AlphaFoldDB" id="A0A6J8DXY2"/>